<protein>
    <recommendedName>
        <fullName evidence="9">BED-type domain-containing protein</fullName>
    </recommendedName>
</protein>
<evidence type="ECO:0000313" key="8">
    <source>
        <dbReference type="Proteomes" id="UP000284842"/>
    </source>
</evidence>
<dbReference type="SUPFAM" id="SSF140996">
    <property type="entry name" value="Hermes dimerisation domain"/>
    <property type="match status" value="1"/>
</dbReference>
<gene>
    <name evidence="7" type="ORF">CVT24_001704</name>
</gene>
<keyword evidence="5" id="KW-0539">Nucleus</keyword>
<evidence type="ECO:0008006" key="9">
    <source>
        <dbReference type="Google" id="ProtNLM"/>
    </source>
</evidence>
<feature type="compositionally biased region" description="Polar residues" evidence="6">
    <location>
        <begin position="404"/>
        <end position="422"/>
    </location>
</feature>
<dbReference type="InterPro" id="IPR012337">
    <property type="entry name" value="RNaseH-like_sf"/>
</dbReference>
<feature type="region of interest" description="Disordered" evidence="6">
    <location>
        <begin position="404"/>
        <end position="429"/>
    </location>
</feature>
<feature type="region of interest" description="Disordered" evidence="6">
    <location>
        <begin position="300"/>
        <end position="319"/>
    </location>
</feature>
<dbReference type="Gene3D" id="1.10.10.1070">
    <property type="entry name" value="Zinc finger, BED domain-containing"/>
    <property type="match status" value="1"/>
</dbReference>
<dbReference type="EMBL" id="NHTK01001215">
    <property type="protein sequence ID" value="PPR01789.1"/>
    <property type="molecule type" value="Genomic_DNA"/>
</dbReference>
<reference evidence="7 8" key="1">
    <citation type="journal article" date="2018" name="Evol. Lett.">
        <title>Horizontal gene cluster transfer increased hallucinogenic mushroom diversity.</title>
        <authorList>
            <person name="Reynolds H.T."/>
            <person name="Vijayakumar V."/>
            <person name="Gluck-Thaler E."/>
            <person name="Korotkin H.B."/>
            <person name="Matheny P.B."/>
            <person name="Slot J.C."/>
        </authorList>
    </citation>
    <scope>NUCLEOTIDE SEQUENCE [LARGE SCALE GENOMIC DNA]</scope>
    <source>
        <strain evidence="7 8">2629</strain>
    </source>
</reference>
<accession>A0A409YFK1</accession>
<keyword evidence="2" id="KW-0479">Metal-binding</keyword>
<evidence type="ECO:0000256" key="2">
    <source>
        <dbReference type="ARBA" id="ARBA00022723"/>
    </source>
</evidence>
<dbReference type="InParanoid" id="A0A409YFK1"/>
<dbReference type="GO" id="GO:0005634">
    <property type="term" value="C:nucleus"/>
    <property type="evidence" value="ECO:0007669"/>
    <property type="project" value="UniProtKB-SubCell"/>
</dbReference>
<dbReference type="GO" id="GO:0008270">
    <property type="term" value="F:zinc ion binding"/>
    <property type="evidence" value="ECO:0007669"/>
    <property type="project" value="UniProtKB-KW"/>
</dbReference>
<dbReference type="SUPFAM" id="SSF53098">
    <property type="entry name" value="Ribonuclease H-like"/>
    <property type="match status" value="1"/>
</dbReference>
<organism evidence="7 8">
    <name type="scientific">Panaeolus cyanescens</name>
    <dbReference type="NCBI Taxonomy" id="181874"/>
    <lineage>
        <taxon>Eukaryota</taxon>
        <taxon>Fungi</taxon>
        <taxon>Dikarya</taxon>
        <taxon>Basidiomycota</taxon>
        <taxon>Agaricomycotina</taxon>
        <taxon>Agaricomycetes</taxon>
        <taxon>Agaricomycetidae</taxon>
        <taxon>Agaricales</taxon>
        <taxon>Agaricineae</taxon>
        <taxon>Galeropsidaceae</taxon>
        <taxon>Panaeolus</taxon>
    </lineage>
</organism>
<dbReference type="InterPro" id="IPR052035">
    <property type="entry name" value="ZnF_BED_domain_contain"/>
</dbReference>
<comment type="caution">
    <text evidence="7">The sequence shown here is derived from an EMBL/GenBank/DDBJ whole genome shotgun (WGS) entry which is preliminary data.</text>
</comment>
<keyword evidence="3" id="KW-0863">Zinc-finger</keyword>
<evidence type="ECO:0000256" key="3">
    <source>
        <dbReference type="ARBA" id="ARBA00022771"/>
    </source>
</evidence>
<name>A0A409YFK1_9AGAR</name>
<keyword evidence="8" id="KW-1185">Reference proteome</keyword>
<dbReference type="OrthoDB" id="2677917at2759"/>
<dbReference type="PANTHER" id="PTHR46481:SF10">
    <property type="entry name" value="ZINC FINGER BED DOMAIN-CONTAINING PROTEIN 39"/>
    <property type="match status" value="1"/>
</dbReference>
<dbReference type="Proteomes" id="UP000284842">
    <property type="component" value="Unassembled WGS sequence"/>
</dbReference>
<dbReference type="PANTHER" id="PTHR46481">
    <property type="entry name" value="ZINC FINGER BED DOMAIN-CONTAINING PROTEIN 4"/>
    <property type="match status" value="1"/>
</dbReference>
<evidence type="ECO:0000256" key="6">
    <source>
        <dbReference type="SAM" id="MobiDB-lite"/>
    </source>
</evidence>
<dbReference type="AlphaFoldDB" id="A0A409YFK1"/>
<evidence type="ECO:0000256" key="4">
    <source>
        <dbReference type="ARBA" id="ARBA00022833"/>
    </source>
</evidence>
<comment type="subcellular location">
    <subcellularLocation>
        <location evidence="1">Nucleus</location>
    </subcellularLocation>
</comment>
<evidence type="ECO:0000313" key="7">
    <source>
        <dbReference type="EMBL" id="PPR01789.1"/>
    </source>
</evidence>
<evidence type="ECO:0000256" key="5">
    <source>
        <dbReference type="ARBA" id="ARBA00023242"/>
    </source>
</evidence>
<evidence type="ECO:0000256" key="1">
    <source>
        <dbReference type="ARBA" id="ARBA00004123"/>
    </source>
</evidence>
<keyword evidence="4" id="KW-0862">Zinc</keyword>
<sequence>MMKKWNSPIYAFYHPTPAIGHENGHRYHEFKCYAKSCKKKIRRFLNKGDAGSTSNLRKHAKRCWGEDAIENAKSAKGLKEAREIIDKTPNGSLAAAFAAQNTELSYSHRQHTTSETRAKIVQWVCKSLRPFNIVNNRGFKKLMKTGRPTYQIPSASTVARDVRAVFTKSRKRIAGILQRQPGQLHFATDAWTSPNHRAYMAVTVHFEHEGKPVVLLLDIVEVPQSHTGEALAEVFAEIIEEFGLQRKILALATNNATNNDVMVSRLEDMDNSFSSVNHTRCFLHINNLIGQAFVQQFDPPKKGTHTATDDESTQYSLEDTTDEKLLEQLAVELEDEERLVQKAVEDDDEEESVDDARIDEWEQEILALSQAEWKHLEESLRPVRLVLAKVSMDLYGDSQYLTTSTSGQKSGFQDHQFDNTATPRLEGMS</sequence>
<proteinExistence type="predicted"/>